<reference evidence="2 3" key="1">
    <citation type="submission" date="2014-06" db="EMBL/GenBank/DDBJ databases">
        <title>Evolutionary Origins and Diversification of the Mycorrhizal Mutualists.</title>
        <authorList>
            <consortium name="DOE Joint Genome Institute"/>
            <consortium name="Mycorrhizal Genomics Consortium"/>
            <person name="Kohler A."/>
            <person name="Kuo A."/>
            <person name="Nagy L.G."/>
            <person name="Floudas D."/>
            <person name="Copeland A."/>
            <person name="Barry K.W."/>
            <person name="Cichocki N."/>
            <person name="Veneault-Fourrey C."/>
            <person name="LaButti K."/>
            <person name="Lindquist E.A."/>
            <person name="Lipzen A."/>
            <person name="Lundell T."/>
            <person name="Morin E."/>
            <person name="Murat C."/>
            <person name="Riley R."/>
            <person name="Ohm R."/>
            <person name="Sun H."/>
            <person name="Tunlid A."/>
            <person name="Henrissat B."/>
            <person name="Grigoriev I.V."/>
            <person name="Hibbett D.S."/>
            <person name="Martin F."/>
        </authorList>
    </citation>
    <scope>NUCLEOTIDE SEQUENCE [LARGE SCALE GENOMIC DNA]</scope>
    <source>
        <strain evidence="2 3">SS14</strain>
    </source>
</reference>
<sequence length="175" mass="19502">MFRKSVAQTSVDHSKPDVEPMSTFDRSFDSTPHSCGTFSDACSPWNSDFETAYPCSPSPHEALNYVGPDSFEEPLYEDEAMEDGPLLPDVSVGSVDSCYNGAQHQYDDNQTGYVAGYPASIEIQKECQAISNWQSTFVHNSLIDVYGQLAEAFVDYILPRISPAPKHHEKKKKRP</sequence>
<dbReference type="AlphaFoldDB" id="A0A0C9VV80"/>
<evidence type="ECO:0000256" key="1">
    <source>
        <dbReference type="SAM" id="MobiDB-lite"/>
    </source>
</evidence>
<evidence type="ECO:0000313" key="3">
    <source>
        <dbReference type="Proteomes" id="UP000054279"/>
    </source>
</evidence>
<accession>A0A0C9VV80</accession>
<proteinExistence type="predicted"/>
<evidence type="ECO:0000313" key="2">
    <source>
        <dbReference type="EMBL" id="KIJ42475.1"/>
    </source>
</evidence>
<feature type="compositionally biased region" description="Polar residues" evidence="1">
    <location>
        <begin position="1"/>
        <end position="11"/>
    </location>
</feature>
<organism evidence="2 3">
    <name type="scientific">Sphaerobolus stellatus (strain SS14)</name>
    <dbReference type="NCBI Taxonomy" id="990650"/>
    <lineage>
        <taxon>Eukaryota</taxon>
        <taxon>Fungi</taxon>
        <taxon>Dikarya</taxon>
        <taxon>Basidiomycota</taxon>
        <taxon>Agaricomycotina</taxon>
        <taxon>Agaricomycetes</taxon>
        <taxon>Phallomycetidae</taxon>
        <taxon>Geastrales</taxon>
        <taxon>Sphaerobolaceae</taxon>
        <taxon>Sphaerobolus</taxon>
    </lineage>
</organism>
<name>A0A0C9VV80_SPHS4</name>
<dbReference type="Proteomes" id="UP000054279">
    <property type="component" value="Unassembled WGS sequence"/>
</dbReference>
<dbReference type="EMBL" id="KN837129">
    <property type="protein sequence ID" value="KIJ42475.1"/>
    <property type="molecule type" value="Genomic_DNA"/>
</dbReference>
<keyword evidence="3" id="KW-1185">Reference proteome</keyword>
<dbReference type="HOGENOM" id="CLU_1533541_0_0_1"/>
<feature type="region of interest" description="Disordered" evidence="1">
    <location>
        <begin position="1"/>
        <end position="25"/>
    </location>
</feature>
<protein>
    <submittedName>
        <fullName evidence="2">Unplaced genomic scaffold SPHSTscaffold_54, whole genome shotgun sequence</fullName>
    </submittedName>
</protein>
<gene>
    <name evidence="2" type="ORF">M422DRAFT_254254</name>
</gene>